<feature type="compositionally biased region" description="Low complexity" evidence="2">
    <location>
        <begin position="32"/>
        <end position="46"/>
    </location>
</feature>
<evidence type="ECO:0000313" key="3">
    <source>
        <dbReference type="EMBL" id="AGJ70289.1"/>
    </source>
</evidence>
<proteinExistence type="evidence at transcript level"/>
<accession>M9UWA8</accession>
<feature type="compositionally biased region" description="Low complexity" evidence="2">
    <location>
        <begin position="1"/>
        <end position="15"/>
    </location>
</feature>
<dbReference type="AlphaFoldDB" id="M9UWA8"/>
<evidence type="ECO:0000256" key="1">
    <source>
        <dbReference type="SAM" id="Coils"/>
    </source>
</evidence>
<name>M9UWA8_TERTR</name>
<feature type="region of interest" description="Disordered" evidence="2">
    <location>
        <begin position="1"/>
        <end position="46"/>
    </location>
</feature>
<sequence length="123" mass="13334">MFPSPNSSHSPHSPNVYGSHIPGPTLLVPVNSATSSSSNVSLSREMSPVATDTLMVEITRLRERLASVENENATLNSKLNQQQWELESRLAEIEVQMCGGGGDCTTSPQDANIQIEIQRESVI</sequence>
<protein>
    <submittedName>
        <fullName evidence="3">Cyclic nucleotide-gated ion channel</fullName>
    </submittedName>
</protein>
<feature type="coiled-coil region" evidence="1">
    <location>
        <begin position="51"/>
        <end position="96"/>
    </location>
</feature>
<gene>
    <name evidence="3" type="primary">CNG</name>
</gene>
<organism evidence="3">
    <name type="scientific">Terebratalia transversa</name>
    <name type="common">Transverse lampshell</name>
    <dbReference type="NCBI Taxonomy" id="34513"/>
    <lineage>
        <taxon>Eukaryota</taxon>
        <taxon>Metazoa</taxon>
        <taxon>Spiralia</taxon>
        <taxon>Lophotrochozoa</taxon>
        <taxon>Brachiopoda</taxon>
        <taxon>Rhynchonelliformea</taxon>
        <taxon>Rhynchonellata</taxon>
        <taxon>Terebratellidina</taxon>
        <taxon>Laqueoidea</taxon>
        <taxon>Laqueidae</taxon>
        <taxon>Terebratalia</taxon>
    </lineage>
</organism>
<evidence type="ECO:0000256" key="2">
    <source>
        <dbReference type="SAM" id="MobiDB-lite"/>
    </source>
</evidence>
<dbReference type="EMBL" id="KC840343">
    <property type="protein sequence ID" value="AGJ70289.1"/>
    <property type="molecule type" value="mRNA"/>
</dbReference>
<keyword evidence="1" id="KW-0175">Coiled coil</keyword>
<reference evidence="3" key="1">
    <citation type="submission" date="2013-03" db="EMBL/GenBank/DDBJ databases">
        <title>Evidence for a phototransduction cascade in an early brachiopod embryo.</title>
        <authorList>
            <person name="Passamaneck Y.J."/>
            <person name="Martindale M.Q."/>
        </authorList>
    </citation>
    <scope>NUCLEOTIDE SEQUENCE</scope>
</reference>